<dbReference type="PANTHER" id="PTHR43302">
    <property type="entry name" value="TRANSPORTER ARSB-RELATED"/>
    <property type="match status" value="1"/>
</dbReference>
<accession>A0ABV1LZY0</accession>
<evidence type="ECO:0000256" key="4">
    <source>
        <dbReference type="ARBA" id="ARBA00022475"/>
    </source>
</evidence>
<dbReference type="PRINTS" id="PR00758">
    <property type="entry name" value="ARSENICPUMP"/>
</dbReference>
<dbReference type="Proteomes" id="UP001433638">
    <property type="component" value="Unassembled WGS sequence"/>
</dbReference>
<proteinExistence type="inferred from homology"/>
<feature type="transmembrane region" description="Helical" evidence="8">
    <location>
        <begin position="31"/>
        <end position="48"/>
    </location>
</feature>
<comment type="similarity">
    <text evidence="2">Belongs to the CitM (TC 2.A.11) transporter family.</text>
</comment>
<feature type="transmembrane region" description="Helical" evidence="8">
    <location>
        <begin position="349"/>
        <end position="370"/>
    </location>
</feature>
<comment type="caution">
    <text evidence="10">The sequence shown here is derived from an EMBL/GenBank/DDBJ whole genome shotgun (WGS) entry which is preliminary data.</text>
</comment>
<name>A0ABV1LZY0_9NEIS</name>
<feature type="transmembrane region" description="Helical" evidence="8">
    <location>
        <begin position="390"/>
        <end position="407"/>
    </location>
</feature>
<protein>
    <submittedName>
        <fullName evidence="10">Anion transporter</fullName>
    </submittedName>
</protein>
<feature type="transmembrane region" description="Helical" evidence="8">
    <location>
        <begin position="54"/>
        <end position="74"/>
    </location>
</feature>
<evidence type="ECO:0000256" key="2">
    <source>
        <dbReference type="ARBA" id="ARBA00009843"/>
    </source>
</evidence>
<dbReference type="RefSeq" id="WP_349583617.1">
    <property type="nucleotide sequence ID" value="NZ_JBEFLD010000001.1"/>
</dbReference>
<feature type="transmembrane region" description="Helical" evidence="8">
    <location>
        <begin position="174"/>
        <end position="194"/>
    </location>
</feature>
<feature type="domain" description="Citrate transporter-like" evidence="9">
    <location>
        <begin position="26"/>
        <end position="355"/>
    </location>
</feature>
<evidence type="ECO:0000313" key="10">
    <source>
        <dbReference type="EMBL" id="MEQ6289504.1"/>
    </source>
</evidence>
<feature type="transmembrane region" description="Helical" evidence="8">
    <location>
        <begin position="135"/>
        <end position="154"/>
    </location>
</feature>
<organism evidence="10 11">
    <name type="scientific">Vogesella oryzagri</name>
    <dbReference type="NCBI Taxonomy" id="3160864"/>
    <lineage>
        <taxon>Bacteria</taxon>
        <taxon>Pseudomonadati</taxon>
        <taxon>Pseudomonadota</taxon>
        <taxon>Betaproteobacteria</taxon>
        <taxon>Neisseriales</taxon>
        <taxon>Chromobacteriaceae</taxon>
        <taxon>Vogesella</taxon>
    </lineage>
</organism>
<evidence type="ECO:0000256" key="6">
    <source>
        <dbReference type="ARBA" id="ARBA00022989"/>
    </source>
</evidence>
<evidence type="ECO:0000256" key="7">
    <source>
        <dbReference type="ARBA" id="ARBA00023136"/>
    </source>
</evidence>
<keyword evidence="4" id="KW-1003">Cell membrane</keyword>
<evidence type="ECO:0000256" key="3">
    <source>
        <dbReference type="ARBA" id="ARBA00022448"/>
    </source>
</evidence>
<feature type="transmembrane region" description="Helical" evidence="8">
    <location>
        <begin position="6"/>
        <end position="24"/>
    </location>
</feature>
<dbReference type="Pfam" id="PF03600">
    <property type="entry name" value="CitMHS"/>
    <property type="match status" value="1"/>
</dbReference>
<evidence type="ECO:0000256" key="5">
    <source>
        <dbReference type="ARBA" id="ARBA00022692"/>
    </source>
</evidence>
<keyword evidence="3" id="KW-0813">Transport</keyword>
<dbReference type="CDD" id="cd01117">
    <property type="entry name" value="YbiR_permease"/>
    <property type="match status" value="1"/>
</dbReference>
<gene>
    <name evidence="10" type="ORF">ABNW52_02640</name>
</gene>
<evidence type="ECO:0000259" key="9">
    <source>
        <dbReference type="Pfam" id="PF03600"/>
    </source>
</evidence>
<keyword evidence="6 8" id="KW-1133">Transmembrane helix</keyword>
<keyword evidence="5 8" id="KW-0812">Transmembrane</keyword>
<sequence>MTATIVTVFALVYLGMILGGLPFLQLDRTGVALLGAIALIGLDAVSLQDAVAAVHLPTVILLFAFMVVSAQMRLGGFYSWITRGMAALPVSPPRLLGLLILLAGALSAVFSNDIVCLAMAPVLAEACVRRRLNPVPFLLGLACAANIGSAATLIGNPQNILIGQTLQLSFSGYLLQASVPVLLGLAACWAIIVWQSRDNWVGDAQQAPLPEQRSSDEQPLDRWQTIKGLAVASALLGLFLFSPLPHEQLALAGAGLLLMSRKLHSARMLGLVDWEVLVLFAGLFIVNHALQGTGLPAEAVQWLAVQGVQLSEPWTLFGTTFVLSNIISNVPAVMLLLPVAQHELAGSMLALVSTLAGNLLIVGSIANILVVDAAARHGVRIDWRRHARTGVPVTLATLLICAAIFALRL</sequence>
<feature type="transmembrane region" description="Helical" evidence="8">
    <location>
        <begin position="314"/>
        <end position="337"/>
    </location>
</feature>
<dbReference type="EMBL" id="JBEFLD010000001">
    <property type="protein sequence ID" value="MEQ6289504.1"/>
    <property type="molecule type" value="Genomic_DNA"/>
</dbReference>
<dbReference type="InterPro" id="IPR004680">
    <property type="entry name" value="Cit_transptr-like_dom"/>
</dbReference>
<keyword evidence="7 8" id="KW-0472">Membrane</keyword>
<evidence type="ECO:0000313" key="11">
    <source>
        <dbReference type="Proteomes" id="UP001433638"/>
    </source>
</evidence>
<feature type="transmembrane region" description="Helical" evidence="8">
    <location>
        <begin position="95"/>
        <end position="123"/>
    </location>
</feature>
<dbReference type="PANTHER" id="PTHR43302:SF5">
    <property type="entry name" value="TRANSPORTER ARSB-RELATED"/>
    <property type="match status" value="1"/>
</dbReference>
<comment type="subcellular location">
    <subcellularLocation>
        <location evidence="1">Cell membrane</location>
        <topology evidence="1">Multi-pass membrane protein</topology>
    </subcellularLocation>
</comment>
<reference evidence="10" key="1">
    <citation type="submission" date="2024-06" db="EMBL/GenBank/DDBJ databases">
        <title>Genome sequence of Vogesella sp. MAHUQ-64.</title>
        <authorList>
            <person name="Huq M.A."/>
        </authorList>
    </citation>
    <scope>NUCLEOTIDE SEQUENCE</scope>
    <source>
        <strain evidence="10">MAHUQ-64</strain>
    </source>
</reference>
<feature type="transmembrane region" description="Helical" evidence="8">
    <location>
        <begin position="271"/>
        <end position="290"/>
    </location>
</feature>
<evidence type="ECO:0000256" key="8">
    <source>
        <dbReference type="SAM" id="Phobius"/>
    </source>
</evidence>
<dbReference type="InterPro" id="IPR000802">
    <property type="entry name" value="Arsenical_pump_ArsB"/>
</dbReference>
<keyword evidence="11" id="KW-1185">Reference proteome</keyword>
<evidence type="ECO:0000256" key="1">
    <source>
        <dbReference type="ARBA" id="ARBA00004651"/>
    </source>
</evidence>